<keyword evidence="7" id="KW-0496">Mitochondrion</keyword>
<comment type="subcellular location">
    <subcellularLocation>
        <location evidence="1">Mitochondrion inner membrane</location>
        <topology evidence="1">Multi-pass membrane protein</topology>
    </subcellularLocation>
</comment>
<evidence type="ECO:0000256" key="9">
    <source>
        <dbReference type="PROSITE-ProRule" id="PRU00282"/>
    </source>
</evidence>
<dbReference type="EMBL" id="LYUB02000002">
    <property type="protein sequence ID" value="OVF10416.1"/>
    <property type="molecule type" value="Genomic_DNA"/>
</dbReference>
<name>A0AA91Q2Z4_CLALS</name>
<evidence type="ECO:0000256" key="4">
    <source>
        <dbReference type="ARBA" id="ARBA00022737"/>
    </source>
</evidence>
<keyword evidence="5" id="KW-0999">Mitochondrion inner membrane</keyword>
<evidence type="ECO:0000256" key="7">
    <source>
        <dbReference type="ARBA" id="ARBA00023128"/>
    </source>
</evidence>
<keyword evidence="3 9" id="KW-0812">Transmembrane</keyword>
<accession>A0AA91Q2Z4</accession>
<evidence type="ECO:0000313" key="11">
    <source>
        <dbReference type="EMBL" id="OVF10416.1"/>
    </source>
</evidence>
<comment type="caution">
    <text evidence="11">The sequence shown here is derived from an EMBL/GenBank/DDBJ whole genome shotgun (WGS) entry which is preliminary data.</text>
</comment>
<dbReference type="Gene3D" id="1.50.40.10">
    <property type="entry name" value="Mitochondrial carrier domain"/>
    <property type="match status" value="1"/>
</dbReference>
<keyword evidence="2 10" id="KW-0813">Transport</keyword>
<reference evidence="11 12" key="1">
    <citation type="submission" date="2017-04" db="EMBL/GenBank/DDBJ databases">
        <title>Draft genome of the yeast Clavispora lusitaniae type strain CBS 6936.</title>
        <authorList>
            <person name="Durrens P."/>
            <person name="Klopp C."/>
            <person name="Biteau N."/>
            <person name="Fitton-Ouhabi V."/>
            <person name="Dementhon K."/>
            <person name="Accoceberry I."/>
            <person name="Sherman D.J."/>
            <person name="Noel T."/>
        </authorList>
    </citation>
    <scope>NUCLEOTIDE SEQUENCE [LARGE SCALE GENOMIC DNA]</scope>
    <source>
        <strain evidence="11 12">CBS 6936</strain>
    </source>
</reference>
<dbReference type="InterPro" id="IPR018108">
    <property type="entry name" value="MCP_transmembrane"/>
</dbReference>
<evidence type="ECO:0000256" key="1">
    <source>
        <dbReference type="ARBA" id="ARBA00004448"/>
    </source>
</evidence>
<protein>
    <submittedName>
        <fullName evidence="11">Mitochondrial thiamine pyrophosphate carrier</fullName>
    </submittedName>
</protein>
<evidence type="ECO:0000256" key="10">
    <source>
        <dbReference type="RuleBase" id="RU000488"/>
    </source>
</evidence>
<feature type="repeat" description="Solcar" evidence="9">
    <location>
        <begin position="113"/>
        <end position="198"/>
    </location>
</feature>
<dbReference type="InterPro" id="IPR023395">
    <property type="entry name" value="MCP_dom_sf"/>
</dbReference>
<dbReference type="AlphaFoldDB" id="A0AA91Q2Z4"/>
<evidence type="ECO:0000256" key="6">
    <source>
        <dbReference type="ARBA" id="ARBA00022989"/>
    </source>
</evidence>
<keyword evidence="8 9" id="KW-0472">Membrane</keyword>
<dbReference type="PROSITE" id="PS50920">
    <property type="entry name" value="SOLCAR"/>
    <property type="match status" value="3"/>
</dbReference>
<keyword evidence="6" id="KW-1133">Transmembrane helix</keyword>
<evidence type="ECO:0000256" key="3">
    <source>
        <dbReference type="ARBA" id="ARBA00022692"/>
    </source>
</evidence>
<dbReference type="InterPro" id="IPR002067">
    <property type="entry name" value="MCP"/>
</dbReference>
<dbReference type="GO" id="GO:0005743">
    <property type="term" value="C:mitochondrial inner membrane"/>
    <property type="evidence" value="ECO:0007669"/>
    <property type="project" value="UniProtKB-SubCell"/>
</dbReference>
<dbReference type="Proteomes" id="UP000195602">
    <property type="component" value="Unassembled WGS sequence"/>
</dbReference>
<organism evidence="11 12">
    <name type="scientific">Clavispora lusitaniae</name>
    <name type="common">Candida lusitaniae</name>
    <dbReference type="NCBI Taxonomy" id="36911"/>
    <lineage>
        <taxon>Eukaryota</taxon>
        <taxon>Fungi</taxon>
        <taxon>Dikarya</taxon>
        <taxon>Ascomycota</taxon>
        <taxon>Saccharomycotina</taxon>
        <taxon>Pichiomycetes</taxon>
        <taxon>Metschnikowiaceae</taxon>
        <taxon>Clavispora</taxon>
    </lineage>
</organism>
<dbReference type="Pfam" id="PF00153">
    <property type="entry name" value="Mito_carr"/>
    <property type="match status" value="3"/>
</dbReference>
<evidence type="ECO:0000256" key="8">
    <source>
        <dbReference type="ARBA" id="ARBA00023136"/>
    </source>
</evidence>
<gene>
    <name evidence="11" type="ORF">A9F13_02g02266</name>
</gene>
<feature type="repeat" description="Solcar" evidence="9">
    <location>
        <begin position="209"/>
        <end position="291"/>
    </location>
</feature>
<proteinExistence type="inferred from homology"/>
<comment type="similarity">
    <text evidence="10">Belongs to the mitochondrial carrier (TC 2.A.29) family.</text>
</comment>
<sequence>MKSHEDHLSKGSTVSTGESLFAGSVSGALARAVTAPLDTIKIRLQLQSMHGTKTPVLKLVAQLLRREGVSALWKGNVPAEILYILYGGSQFASYSVLDKAFCQIQSDFNVDLPSSFHSLFVGSGSGLVSTLVTYPFDLLRTHLAANNTKSFVPMTAKCREIYANFGVLGFFSGLRPSLLTIVSSTGVFFMTYSVARDAARWAKKEMGHEVWGVEAICGFVAGTVSKATTFPLDTIRKRMQISHRKRVREMLVEHWKLHGLRGFYSGFGVSLLKTAPTSALSMAIYEYTITATRKVRAF</sequence>
<evidence type="ECO:0000256" key="2">
    <source>
        <dbReference type="ARBA" id="ARBA00022448"/>
    </source>
</evidence>
<dbReference type="GO" id="GO:0055085">
    <property type="term" value="P:transmembrane transport"/>
    <property type="evidence" value="ECO:0007669"/>
    <property type="project" value="InterPro"/>
</dbReference>
<feature type="repeat" description="Solcar" evidence="9">
    <location>
        <begin position="14"/>
        <end position="100"/>
    </location>
</feature>
<evidence type="ECO:0000256" key="5">
    <source>
        <dbReference type="ARBA" id="ARBA00022792"/>
    </source>
</evidence>
<evidence type="ECO:0000313" key="12">
    <source>
        <dbReference type="Proteomes" id="UP000195602"/>
    </source>
</evidence>
<dbReference type="SUPFAM" id="SSF103506">
    <property type="entry name" value="Mitochondrial carrier"/>
    <property type="match status" value="1"/>
</dbReference>
<dbReference type="PRINTS" id="PR00926">
    <property type="entry name" value="MITOCARRIER"/>
</dbReference>
<dbReference type="KEGG" id="clus:A9F13_02g02266"/>
<keyword evidence="4" id="KW-0677">Repeat</keyword>
<dbReference type="PANTHER" id="PTHR24089">
    <property type="entry name" value="SOLUTE CARRIER FAMILY 25"/>
    <property type="match status" value="1"/>
</dbReference>